<evidence type="ECO:0000313" key="4">
    <source>
        <dbReference type="EMBL" id="EGA71700.1"/>
    </source>
</evidence>
<dbReference type="InterPro" id="IPR003719">
    <property type="entry name" value="Phenazine_PhzF-like"/>
</dbReference>
<dbReference type="Gene3D" id="3.10.310.10">
    <property type="entry name" value="Diaminopimelate Epimerase, Chain A, domain 1"/>
    <property type="match status" value="2"/>
</dbReference>
<protein>
    <submittedName>
        <fullName evidence="4">Putative epimerase</fullName>
    </submittedName>
</protein>
<evidence type="ECO:0000313" key="5">
    <source>
        <dbReference type="Proteomes" id="UP000006228"/>
    </source>
</evidence>
<dbReference type="GeneID" id="95568213"/>
<proteinExistence type="inferred from homology"/>
<dbReference type="OrthoDB" id="9788221at2"/>
<accession>E8M342</accession>
<dbReference type="PANTHER" id="PTHR13774">
    <property type="entry name" value="PHENAZINE BIOSYNTHESIS PROTEIN"/>
    <property type="match status" value="1"/>
</dbReference>
<keyword evidence="2" id="KW-0413">Isomerase</keyword>
<comment type="similarity">
    <text evidence="1">Belongs to the PhzF family.</text>
</comment>
<dbReference type="SUPFAM" id="SSF54506">
    <property type="entry name" value="Diaminopimelate epimerase-like"/>
    <property type="match status" value="1"/>
</dbReference>
<comment type="caution">
    <text evidence="4">The sequence shown here is derived from an EMBL/GenBank/DDBJ whole genome shotgun (WGS) entry which is preliminary data.</text>
</comment>
<dbReference type="GO" id="GO:0005737">
    <property type="term" value="C:cytoplasm"/>
    <property type="evidence" value="ECO:0007669"/>
    <property type="project" value="TreeGrafter"/>
</dbReference>
<evidence type="ECO:0000256" key="3">
    <source>
        <dbReference type="PIRSR" id="PIRSR016184-1"/>
    </source>
</evidence>
<dbReference type="EMBL" id="AEVT01000018">
    <property type="protein sequence ID" value="EGA71700.1"/>
    <property type="molecule type" value="Genomic_DNA"/>
</dbReference>
<gene>
    <name evidence="4" type="ORF">VISI1226_12976</name>
</gene>
<dbReference type="PIRSF" id="PIRSF016184">
    <property type="entry name" value="PhzC_PhzF"/>
    <property type="match status" value="1"/>
</dbReference>
<organism evidence="4 5">
    <name type="scientific">Vibrio sinaloensis DSM 21326</name>
    <dbReference type="NCBI Taxonomy" id="945550"/>
    <lineage>
        <taxon>Bacteria</taxon>
        <taxon>Pseudomonadati</taxon>
        <taxon>Pseudomonadota</taxon>
        <taxon>Gammaproteobacteria</taxon>
        <taxon>Vibrionales</taxon>
        <taxon>Vibrionaceae</taxon>
        <taxon>Vibrio</taxon>
        <taxon>Vibrio oreintalis group</taxon>
    </lineage>
</organism>
<evidence type="ECO:0000256" key="2">
    <source>
        <dbReference type="ARBA" id="ARBA00023235"/>
    </source>
</evidence>
<evidence type="ECO:0000256" key="1">
    <source>
        <dbReference type="ARBA" id="ARBA00008270"/>
    </source>
</evidence>
<dbReference type="AlphaFoldDB" id="E8M342"/>
<dbReference type="PANTHER" id="PTHR13774:SF17">
    <property type="entry name" value="PHENAZINE BIOSYNTHESIS-LIKE DOMAIN-CONTAINING PROTEIN"/>
    <property type="match status" value="1"/>
</dbReference>
<dbReference type="eggNOG" id="COG0384">
    <property type="taxonomic scope" value="Bacteria"/>
</dbReference>
<name>E8M342_PHOS4</name>
<reference evidence="4 5" key="1">
    <citation type="journal article" date="2012" name="Int. J. Syst. Evol. Microbiol.">
        <title>Vibrio caribbeanicus sp. nov., isolated from the marine sponge Scleritoderma cyanea.</title>
        <authorList>
            <person name="Hoffmann M."/>
            <person name="Monday S.R."/>
            <person name="Allard M.W."/>
            <person name="Strain E.A."/>
            <person name="Whittaker P."/>
            <person name="Naum M."/>
            <person name="McCarthy P.J."/>
            <person name="Lopez J.V."/>
            <person name="Fischer M."/>
            <person name="Brown E.W."/>
        </authorList>
    </citation>
    <scope>NUCLEOTIDE SEQUENCE [LARGE SCALE GENOMIC DNA]</scope>
    <source>
        <strain evidence="5">DSMZ 21326</strain>
    </source>
</reference>
<dbReference type="Proteomes" id="UP000006228">
    <property type="component" value="Unassembled WGS sequence"/>
</dbReference>
<dbReference type="NCBIfam" id="TIGR00654">
    <property type="entry name" value="PhzF_family"/>
    <property type="match status" value="1"/>
</dbReference>
<dbReference type="RefSeq" id="WP_008074427.1">
    <property type="nucleotide sequence ID" value="NZ_AEVT01000018.1"/>
</dbReference>
<feature type="active site" evidence="3">
    <location>
        <position position="46"/>
    </location>
</feature>
<dbReference type="GO" id="GO:0016853">
    <property type="term" value="F:isomerase activity"/>
    <property type="evidence" value="ECO:0007669"/>
    <property type="project" value="UniProtKB-KW"/>
</dbReference>
<sequence>MDLAIYQVDAFTTEPFKGNPAGVVITQQPLSETLMMAITREMAVSETAFLTTSDMRLRWFTPEIEVKLCGHGTLATVQIMAECGLINLGESVCFNTLSGPLHATLTHSGIELDFPIAHLNSAQQPDLDLVQALCLTPDDIVSYHTFDNKQLIEVISEQVLNDLSPNFDAMRALPGRGVVITAQSSQQEYDVVSRYFAPWVGVNEDPVTGSAHCALAPYWAAKLRRSTINAYQASNRGGEVMMTLQQGGRVTLSGSAVTVIRGNISV</sequence>
<dbReference type="Pfam" id="PF02567">
    <property type="entry name" value="PhzC-PhzF"/>
    <property type="match status" value="1"/>
</dbReference>